<accession>A0ABT0QBS6</accession>
<gene>
    <name evidence="1" type="ORF">M3P09_05465</name>
</gene>
<dbReference type="RefSeq" id="WP_099564225.1">
    <property type="nucleotide sequence ID" value="NZ_JAMFLZ010000002.1"/>
</dbReference>
<name>A0ABT0QBS6_9FLAO</name>
<keyword evidence="2" id="KW-1185">Reference proteome</keyword>
<dbReference type="InterPro" id="IPR024422">
    <property type="entry name" value="Protein_unknown_function_OB"/>
</dbReference>
<proteinExistence type="predicted"/>
<evidence type="ECO:0000313" key="1">
    <source>
        <dbReference type="EMBL" id="MCL6294432.1"/>
    </source>
</evidence>
<dbReference type="Proteomes" id="UP001165381">
    <property type="component" value="Unassembled WGS sequence"/>
</dbReference>
<dbReference type="Pfam" id="PF12869">
    <property type="entry name" value="tRNA_anti-like"/>
    <property type="match status" value="1"/>
</dbReference>
<sequence>MASKKSKRNWLILLIFLALSAIIGYQYIYQDHRNIETEKAEFALTSQTISDEFKLDVLKSEKKYLNQTIEISGTITEVNKNDLTLNDIVFCQFNTSVNQSIKVNSAVKIKGRCIGYDDLLEQVKLDQCTFIK</sequence>
<comment type="caution">
    <text evidence="1">The sequence shown here is derived from an EMBL/GenBank/DDBJ whole genome shotgun (WGS) entry which is preliminary data.</text>
</comment>
<dbReference type="EMBL" id="JAMFLZ010000002">
    <property type="protein sequence ID" value="MCL6294432.1"/>
    <property type="molecule type" value="Genomic_DNA"/>
</dbReference>
<evidence type="ECO:0008006" key="3">
    <source>
        <dbReference type="Google" id="ProtNLM"/>
    </source>
</evidence>
<reference evidence="1" key="1">
    <citation type="submission" date="2022-05" db="EMBL/GenBank/DDBJ databases">
        <authorList>
            <person name="Park J.-S."/>
        </authorList>
    </citation>
    <scope>NUCLEOTIDE SEQUENCE</scope>
    <source>
        <strain evidence="1">2012CJ34-3</strain>
    </source>
</reference>
<protein>
    <recommendedName>
        <fullName evidence="3">tRNA_anti-like</fullName>
    </recommendedName>
</protein>
<evidence type="ECO:0000313" key="2">
    <source>
        <dbReference type="Proteomes" id="UP001165381"/>
    </source>
</evidence>
<organism evidence="1 2">
    <name type="scientific">Jejuia spongiicola</name>
    <dbReference type="NCBI Taxonomy" id="2942207"/>
    <lineage>
        <taxon>Bacteria</taxon>
        <taxon>Pseudomonadati</taxon>
        <taxon>Bacteroidota</taxon>
        <taxon>Flavobacteriia</taxon>
        <taxon>Flavobacteriales</taxon>
        <taxon>Flavobacteriaceae</taxon>
        <taxon>Jejuia</taxon>
    </lineage>
</organism>